<keyword evidence="1" id="KW-1133">Transmembrane helix</keyword>
<dbReference type="InterPro" id="IPR045691">
    <property type="entry name" value="DUF6056"/>
</dbReference>
<reference evidence="2 3" key="1">
    <citation type="journal article" date="2020" name="Int. J. Nanomedicine">
        <title>Consequences Of Long-Term Bacteria's Exposure To Silver Nanoformulations With Different PhysicoChemical Properties.</title>
        <authorList>
            <person name="Kedziora A."/>
            <person name="Wernecki M."/>
            <person name="Korzekwa K."/>
            <person name="Speruda M."/>
            <person name="Gerasymchuk Y."/>
            <person name="Lukowiak A."/>
            <person name="Bugla-Ploskonska G."/>
        </authorList>
    </citation>
    <scope>NUCLEOTIDE SEQUENCE [LARGE SCALE GENOMIC DNA]</scope>
    <source>
        <strain evidence="2 3">ATCC 11230</strain>
    </source>
</reference>
<sequence>MLVFLVALNTPMHSDDYSYYSRGLGLDAHIANYMHWSGRIVADYVSTGMLSIEDHTLKALVNSIGVTSLIVLIAAIPSQLCKVEIKPLVLIVVFALYWSCNPNLGQNSFWVVGSANYAWTTLFVLCFIYYFLKWIENQNTTKIVSLFILGLIAGCSNENTAVTIAPLTVVVAISLFYFKKIRWRYALLPTIGVIIGSV</sequence>
<evidence type="ECO:0000256" key="1">
    <source>
        <dbReference type="SAM" id="Phobius"/>
    </source>
</evidence>
<name>A0A6N9S977_ECOLX</name>
<feature type="transmembrane region" description="Helical" evidence="1">
    <location>
        <begin position="160"/>
        <end position="178"/>
    </location>
</feature>
<proteinExistence type="predicted"/>
<feature type="transmembrane region" description="Helical" evidence="1">
    <location>
        <begin position="139"/>
        <end position="154"/>
    </location>
</feature>
<feature type="non-terminal residue" evidence="2">
    <location>
        <position position="198"/>
    </location>
</feature>
<comment type="caution">
    <text evidence="2">The sequence shown here is derived from an EMBL/GenBank/DDBJ whole genome shotgun (WGS) entry which is preliminary data.</text>
</comment>
<evidence type="ECO:0000313" key="2">
    <source>
        <dbReference type="EMBL" id="NDR92115.1"/>
    </source>
</evidence>
<evidence type="ECO:0000313" key="3">
    <source>
        <dbReference type="Proteomes" id="UP000471490"/>
    </source>
</evidence>
<dbReference type="EMBL" id="VLTB01000212">
    <property type="protein sequence ID" value="NDR92115.1"/>
    <property type="molecule type" value="Genomic_DNA"/>
</dbReference>
<keyword evidence="1" id="KW-0472">Membrane</keyword>
<dbReference type="Pfam" id="PF19528">
    <property type="entry name" value="DUF6056"/>
    <property type="match status" value="1"/>
</dbReference>
<feature type="transmembrane region" description="Helical" evidence="1">
    <location>
        <begin position="88"/>
        <end position="104"/>
    </location>
</feature>
<feature type="transmembrane region" description="Helical" evidence="1">
    <location>
        <begin position="110"/>
        <end position="132"/>
    </location>
</feature>
<keyword evidence="1" id="KW-0812">Transmembrane</keyword>
<dbReference type="Proteomes" id="UP000471490">
    <property type="component" value="Unassembled WGS sequence"/>
</dbReference>
<dbReference type="AlphaFoldDB" id="A0A6N9S977"/>
<feature type="transmembrane region" description="Helical" evidence="1">
    <location>
        <begin position="59"/>
        <end position="76"/>
    </location>
</feature>
<gene>
    <name evidence="2" type="ORF">FPI65_12780</name>
</gene>
<organism evidence="2 3">
    <name type="scientific">Escherichia coli</name>
    <dbReference type="NCBI Taxonomy" id="562"/>
    <lineage>
        <taxon>Bacteria</taxon>
        <taxon>Pseudomonadati</taxon>
        <taxon>Pseudomonadota</taxon>
        <taxon>Gammaproteobacteria</taxon>
        <taxon>Enterobacterales</taxon>
        <taxon>Enterobacteriaceae</taxon>
        <taxon>Escherichia</taxon>
    </lineage>
</organism>
<accession>A0A6N9S977</accession>
<protein>
    <submittedName>
        <fullName evidence="2">Uncharacterized protein</fullName>
    </submittedName>
</protein>